<keyword evidence="1" id="KW-0472">Membrane</keyword>
<dbReference type="AlphaFoldDB" id="A0A1I1A1F8"/>
<dbReference type="Pfam" id="PF07454">
    <property type="entry name" value="SpoIIP"/>
    <property type="match status" value="1"/>
</dbReference>
<dbReference type="RefSeq" id="WP_090042373.1">
    <property type="nucleotide sequence ID" value="NZ_FOKI01000027.1"/>
</dbReference>
<dbReference type="NCBIfam" id="TIGR02867">
    <property type="entry name" value="spore_II_P"/>
    <property type="match status" value="1"/>
</dbReference>
<proteinExistence type="predicted"/>
<dbReference type="EMBL" id="FOKI01000027">
    <property type="protein sequence ID" value="SFB30470.1"/>
    <property type="molecule type" value="Genomic_DNA"/>
</dbReference>
<dbReference type="STRING" id="84698.SAMN04488528_102719"/>
<name>A0A1I1A1F8_9CLOT</name>
<dbReference type="OrthoDB" id="1633470at2"/>
<reference evidence="2 3" key="1">
    <citation type="submission" date="2016-10" db="EMBL/GenBank/DDBJ databases">
        <authorList>
            <person name="de Groot N.N."/>
        </authorList>
    </citation>
    <scope>NUCLEOTIDE SEQUENCE [LARGE SCALE GENOMIC DNA]</scope>
    <source>
        <strain evidence="2 3">DSM 12271</strain>
    </source>
</reference>
<evidence type="ECO:0000313" key="3">
    <source>
        <dbReference type="Proteomes" id="UP000198619"/>
    </source>
</evidence>
<keyword evidence="1" id="KW-0812">Transmembrane</keyword>
<organism evidence="2 3">
    <name type="scientific">Clostridium frigidicarnis</name>
    <dbReference type="NCBI Taxonomy" id="84698"/>
    <lineage>
        <taxon>Bacteria</taxon>
        <taxon>Bacillati</taxon>
        <taxon>Bacillota</taxon>
        <taxon>Clostridia</taxon>
        <taxon>Eubacteriales</taxon>
        <taxon>Clostridiaceae</taxon>
        <taxon>Clostridium</taxon>
    </lineage>
</organism>
<keyword evidence="3" id="KW-1185">Reference proteome</keyword>
<keyword evidence="1" id="KW-1133">Transmembrane helix</keyword>
<dbReference type="InterPro" id="IPR010897">
    <property type="entry name" value="Spore_II_P"/>
</dbReference>
<dbReference type="Proteomes" id="UP000198619">
    <property type="component" value="Unassembled WGS sequence"/>
</dbReference>
<gene>
    <name evidence="2" type="ORF">SAMN04488528_102719</name>
</gene>
<evidence type="ECO:0000256" key="1">
    <source>
        <dbReference type="SAM" id="Phobius"/>
    </source>
</evidence>
<feature type="transmembrane region" description="Helical" evidence="1">
    <location>
        <begin position="7"/>
        <end position="29"/>
    </location>
</feature>
<accession>A0A1I1A1F8</accession>
<sequence length="317" mass="35819">MRPRSKNLIKIIGVMAIGIIIVFCVNGRYNDNISKVLKDIENNNYVIKDKVLDFLGINIYNPTSILEKEISFIAMDGDIEAKKEAAWELNPFVMNEASINKESLENKDDVNTELKKNLDKSKPEVLIYHSHNQESYGDEAYSRDNSKNIVSVGNELAKNLEENYGISVIHDKTIHDELRSNAYTKSGETLDKYLSKYKDFKIIIDIHRDSGPSKASTTTKVNGEDVAKFMLVISKRRPNINKNMKLVNELINISNKLYPGFCSGTFTYGHGINGFNQDKNSNLLLVEVGTEKNTSKEAQLTGKYIARILAESINKKK</sequence>
<evidence type="ECO:0000313" key="2">
    <source>
        <dbReference type="EMBL" id="SFB30470.1"/>
    </source>
</evidence>
<protein>
    <submittedName>
        <fullName evidence="2">Stage II sporulation protein P</fullName>
    </submittedName>
</protein>